<reference evidence="2 3" key="1">
    <citation type="submission" date="2015-11" db="EMBL/GenBank/DDBJ databases">
        <authorList>
            <person name="Zhang Y."/>
            <person name="Guo Z."/>
        </authorList>
    </citation>
    <scope>NUCLEOTIDE SEQUENCE [LARGE SCALE GENOMIC DNA]</scope>
    <source>
        <strain evidence="2 3">KCTC 12086</strain>
    </source>
</reference>
<dbReference type="GO" id="GO:1901135">
    <property type="term" value="P:carbohydrate derivative metabolic process"/>
    <property type="evidence" value="ECO:0007669"/>
    <property type="project" value="UniProtKB-ARBA"/>
</dbReference>
<gene>
    <name evidence="2" type="ORF">PP2015_427</name>
</gene>
<dbReference type="RefSeq" id="WP_227009197.1">
    <property type="nucleotide sequence ID" value="NZ_CP013187.1"/>
</dbReference>
<dbReference type="SUPFAM" id="SSF53756">
    <property type="entry name" value="UDP-Glycosyltransferase/glycogen phosphorylase"/>
    <property type="match status" value="1"/>
</dbReference>
<dbReference type="Pfam" id="PF00534">
    <property type="entry name" value="Glycos_transf_1"/>
    <property type="match status" value="1"/>
</dbReference>
<feature type="domain" description="Glycosyl transferase family 1" evidence="1">
    <location>
        <begin position="184"/>
        <end position="343"/>
    </location>
</feature>
<dbReference type="KEGG" id="pphe:PP2015_427"/>
<protein>
    <submittedName>
        <fullName evidence="2">Lipopolysaccharide core biosynthesis protein WbcM</fullName>
    </submittedName>
</protein>
<dbReference type="AlphaFoldDB" id="A0A0S2JY31"/>
<dbReference type="EMBL" id="CP013187">
    <property type="protein sequence ID" value="ALO40952.1"/>
    <property type="molecule type" value="Genomic_DNA"/>
</dbReference>
<accession>A0A0S2JY31</accession>
<keyword evidence="3" id="KW-1185">Reference proteome</keyword>
<evidence type="ECO:0000313" key="3">
    <source>
        <dbReference type="Proteomes" id="UP000061457"/>
    </source>
</evidence>
<evidence type="ECO:0000259" key="1">
    <source>
        <dbReference type="Pfam" id="PF00534"/>
    </source>
</evidence>
<evidence type="ECO:0000313" key="2">
    <source>
        <dbReference type="EMBL" id="ALO40952.1"/>
    </source>
</evidence>
<dbReference type="Proteomes" id="UP000061457">
    <property type="component" value="Chromosome I"/>
</dbReference>
<dbReference type="PATRIC" id="fig|161398.10.peg.437"/>
<dbReference type="GO" id="GO:0016757">
    <property type="term" value="F:glycosyltransferase activity"/>
    <property type="evidence" value="ECO:0007669"/>
    <property type="project" value="InterPro"/>
</dbReference>
<organism evidence="2 3">
    <name type="scientific">Pseudoalteromonas phenolica</name>
    <dbReference type="NCBI Taxonomy" id="161398"/>
    <lineage>
        <taxon>Bacteria</taxon>
        <taxon>Pseudomonadati</taxon>
        <taxon>Pseudomonadota</taxon>
        <taxon>Gammaproteobacteria</taxon>
        <taxon>Alteromonadales</taxon>
        <taxon>Pseudoalteromonadaceae</taxon>
        <taxon>Pseudoalteromonas</taxon>
    </lineage>
</organism>
<dbReference type="Gene3D" id="3.40.50.2000">
    <property type="entry name" value="Glycogen Phosphorylase B"/>
    <property type="match status" value="2"/>
</dbReference>
<dbReference type="InterPro" id="IPR001296">
    <property type="entry name" value="Glyco_trans_1"/>
</dbReference>
<name>A0A0S2JY31_9GAMM</name>
<dbReference type="PANTHER" id="PTHR12526">
    <property type="entry name" value="GLYCOSYLTRANSFERASE"/>
    <property type="match status" value="1"/>
</dbReference>
<proteinExistence type="predicted"/>
<sequence>MLNSNKTINFFVLDITLKGGIERFSINMANSFIKKGINVVIYSLHRTNKQPLYKVSDGVKIIYLSTFSFKDGFYKFTTFYSCLKLRLMNAKLSEPQIENISTHPITTIYLKALGFNMANIIASEHSTYDSHGKLICKLREWAYSKVKKIITQTKSGHFSFSEINLDTTTIYNSTVNFNDTDQWNLNKSDAFVCLTVARIEPVKNLELFLKIAREFKDKDVKIKFVIVGDGSQKAYLEDKSKAMGLSSLVEFHPATNEVNKFYKNASLYLITSKSESFSMTMTEALSFSVPVVSNKGLVGPSEVLTHNYDGFLCNDNDIEDFTNCIMAAYDEACLSKLRKNALKTAKMFHEDVIVEQWLKVL</sequence>
<dbReference type="STRING" id="161398.PP2015_427"/>